<reference evidence="5 6" key="1">
    <citation type="submission" date="2019-12" db="EMBL/GenBank/DDBJ databases">
        <title>The draft genomic sequence of strain Chitinophaga oryziterrae JCM 16595.</title>
        <authorList>
            <person name="Zhang X."/>
        </authorList>
    </citation>
    <scope>NUCLEOTIDE SEQUENCE [LARGE SCALE GENOMIC DNA]</scope>
    <source>
        <strain evidence="5 6">JCM 16595</strain>
    </source>
</reference>
<dbReference type="Proteomes" id="UP000468388">
    <property type="component" value="Unassembled WGS sequence"/>
</dbReference>
<keyword evidence="3" id="KW-0804">Transcription</keyword>
<dbReference type="AlphaFoldDB" id="A0A6N8J5U7"/>
<evidence type="ECO:0000256" key="3">
    <source>
        <dbReference type="ARBA" id="ARBA00023163"/>
    </source>
</evidence>
<gene>
    <name evidence="5" type="ORF">GO495_08245</name>
</gene>
<feature type="domain" description="RNA polymerase sigma-70 region 2" evidence="4">
    <location>
        <begin position="33"/>
        <end position="88"/>
    </location>
</feature>
<evidence type="ECO:0000259" key="4">
    <source>
        <dbReference type="Pfam" id="PF04542"/>
    </source>
</evidence>
<protein>
    <recommendedName>
        <fullName evidence="4">RNA polymerase sigma-70 region 2 domain-containing protein</fullName>
    </recommendedName>
</protein>
<dbReference type="Gene3D" id="1.10.1740.10">
    <property type="match status" value="1"/>
</dbReference>
<evidence type="ECO:0000313" key="6">
    <source>
        <dbReference type="Proteomes" id="UP000468388"/>
    </source>
</evidence>
<keyword evidence="6" id="KW-1185">Reference proteome</keyword>
<name>A0A6N8J5U7_9BACT</name>
<keyword evidence="1" id="KW-0805">Transcription regulation</keyword>
<dbReference type="SUPFAM" id="SSF88946">
    <property type="entry name" value="Sigma2 domain of RNA polymerase sigma factors"/>
    <property type="match status" value="1"/>
</dbReference>
<evidence type="ECO:0000256" key="1">
    <source>
        <dbReference type="ARBA" id="ARBA00023015"/>
    </source>
</evidence>
<dbReference type="EMBL" id="WRXO01000002">
    <property type="protein sequence ID" value="MVT40570.1"/>
    <property type="molecule type" value="Genomic_DNA"/>
</dbReference>
<sequence>MSNEEENRVHWENISRGDMQALLALHGNTYFHLIRFGLKICGDDELVKDCVNQLFLQLWDKRAKMQPVTQVRAYLFTTLRHLILDELSYLDKMDNAIIRMSGEAAPNELSYEEIIINVQHDEELKRKLESSSCMDP</sequence>
<organism evidence="5 6">
    <name type="scientific">Chitinophaga oryziterrae</name>
    <dbReference type="NCBI Taxonomy" id="1031224"/>
    <lineage>
        <taxon>Bacteria</taxon>
        <taxon>Pseudomonadati</taxon>
        <taxon>Bacteroidota</taxon>
        <taxon>Chitinophagia</taxon>
        <taxon>Chitinophagales</taxon>
        <taxon>Chitinophagaceae</taxon>
        <taxon>Chitinophaga</taxon>
    </lineage>
</organism>
<dbReference type="PANTHER" id="PTHR43133:SF46">
    <property type="entry name" value="RNA POLYMERASE SIGMA-70 FACTOR ECF SUBFAMILY"/>
    <property type="match status" value="1"/>
</dbReference>
<proteinExistence type="predicted"/>
<accession>A0A6N8J5U7</accession>
<dbReference type="GO" id="GO:0006352">
    <property type="term" value="P:DNA-templated transcription initiation"/>
    <property type="evidence" value="ECO:0007669"/>
    <property type="project" value="InterPro"/>
</dbReference>
<comment type="caution">
    <text evidence="5">The sequence shown here is derived from an EMBL/GenBank/DDBJ whole genome shotgun (WGS) entry which is preliminary data.</text>
</comment>
<keyword evidence="2" id="KW-0731">Sigma factor</keyword>
<dbReference type="OrthoDB" id="9150024at2"/>
<dbReference type="RefSeq" id="WP_157299242.1">
    <property type="nucleotide sequence ID" value="NZ_BAAAZB010000010.1"/>
</dbReference>
<evidence type="ECO:0000256" key="2">
    <source>
        <dbReference type="ARBA" id="ARBA00023082"/>
    </source>
</evidence>
<dbReference type="Pfam" id="PF04542">
    <property type="entry name" value="Sigma70_r2"/>
    <property type="match status" value="1"/>
</dbReference>
<dbReference type="InterPro" id="IPR039425">
    <property type="entry name" value="RNA_pol_sigma-70-like"/>
</dbReference>
<dbReference type="InterPro" id="IPR013325">
    <property type="entry name" value="RNA_pol_sigma_r2"/>
</dbReference>
<dbReference type="PANTHER" id="PTHR43133">
    <property type="entry name" value="RNA POLYMERASE ECF-TYPE SIGMA FACTO"/>
    <property type="match status" value="1"/>
</dbReference>
<evidence type="ECO:0000313" key="5">
    <source>
        <dbReference type="EMBL" id="MVT40570.1"/>
    </source>
</evidence>
<dbReference type="InterPro" id="IPR007627">
    <property type="entry name" value="RNA_pol_sigma70_r2"/>
</dbReference>
<dbReference type="GO" id="GO:0016987">
    <property type="term" value="F:sigma factor activity"/>
    <property type="evidence" value="ECO:0007669"/>
    <property type="project" value="UniProtKB-KW"/>
</dbReference>